<comment type="caution">
    <text evidence="2">The sequence shown here is derived from an EMBL/GenBank/DDBJ whole genome shotgun (WGS) entry which is preliminary data.</text>
</comment>
<dbReference type="GO" id="GO:0042796">
    <property type="term" value="P:snRNA transcription by RNA polymerase III"/>
    <property type="evidence" value="ECO:0007669"/>
    <property type="project" value="TreeGrafter"/>
</dbReference>
<protein>
    <submittedName>
        <fullName evidence="2">Jg20957 protein</fullName>
    </submittedName>
</protein>
<dbReference type="PANTHER" id="PTHR15131:SF3">
    <property type="entry name" value="SNRNA-ACTIVATING PROTEIN COMPLEX SUBUNIT 1"/>
    <property type="match status" value="1"/>
</dbReference>
<evidence type="ECO:0000256" key="1">
    <source>
        <dbReference type="SAM" id="SignalP"/>
    </source>
</evidence>
<keyword evidence="1" id="KW-0732">Signal</keyword>
<evidence type="ECO:0000313" key="2">
    <source>
        <dbReference type="EMBL" id="CAH2228594.1"/>
    </source>
</evidence>
<gene>
    <name evidence="2" type="primary">jg20957</name>
    <name evidence="2" type="ORF">PAEG_LOCUS8391</name>
</gene>
<feature type="chain" id="PRO_5035785553" evidence="1">
    <location>
        <begin position="21"/>
        <end position="191"/>
    </location>
</feature>
<accession>A0A8S4R4L3</accession>
<dbReference type="GO" id="GO:0043565">
    <property type="term" value="F:sequence-specific DNA binding"/>
    <property type="evidence" value="ECO:0007669"/>
    <property type="project" value="TreeGrafter"/>
</dbReference>
<dbReference type="GO" id="GO:0042795">
    <property type="term" value="P:snRNA transcription by RNA polymerase II"/>
    <property type="evidence" value="ECO:0007669"/>
    <property type="project" value="TreeGrafter"/>
</dbReference>
<feature type="signal peptide" evidence="1">
    <location>
        <begin position="1"/>
        <end position="20"/>
    </location>
</feature>
<organism evidence="2 3">
    <name type="scientific">Pararge aegeria aegeria</name>
    <dbReference type="NCBI Taxonomy" id="348720"/>
    <lineage>
        <taxon>Eukaryota</taxon>
        <taxon>Metazoa</taxon>
        <taxon>Ecdysozoa</taxon>
        <taxon>Arthropoda</taxon>
        <taxon>Hexapoda</taxon>
        <taxon>Insecta</taxon>
        <taxon>Pterygota</taxon>
        <taxon>Neoptera</taxon>
        <taxon>Endopterygota</taxon>
        <taxon>Lepidoptera</taxon>
        <taxon>Glossata</taxon>
        <taxon>Ditrysia</taxon>
        <taxon>Papilionoidea</taxon>
        <taxon>Nymphalidae</taxon>
        <taxon>Satyrinae</taxon>
        <taxon>Satyrini</taxon>
        <taxon>Parargina</taxon>
        <taxon>Pararge</taxon>
    </lineage>
</organism>
<proteinExistence type="predicted"/>
<dbReference type="AlphaFoldDB" id="A0A8S4R4L3"/>
<dbReference type="Pfam" id="PF09808">
    <property type="entry name" value="SNAPC1"/>
    <property type="match status" value="1"/>
</dbReference>
<dbReference type="Proteomes" id="UP000838756">
    <property type="component" value="Unassembled WGS sequence"/>
</dbReference>
<reference evidence="2" key="1">
    <citation type="submission" date="2022-03" db="EMBL/GenBank/DDBJ databases">
        <authorList>
            <person name="Lindestad O."/>
        </authorList>
    </citation>
    <scope>NUCLEOTIDE SEQUENCE</scope>
</reference>
<name>A0A8S4R4L3_9NEOP</name>
<feature type="non-terminal residue" evidence="2">
    <location>
        <position position="1"/>
    </location>
</feature>
<dbReference type="OrthoDB" id="20127at2759"/>
<sequence>WCIVLGFAHLQLYQVHIADGFSSDCDDIVHRCMQLKTLDFQEFSKIWKAMNFDLLYQGRSSSAEIAELSEEMIQIAKYYMVKNTSYYEESIAGLFIVYSLLNLQPFSGFACLRITPNDVNAINRIELVARRERRLDILYILGEVLVKWTQYHVTERPRGMELVIRKYLEANRNGVRHLSRVGSIANRCGNT</sequence>
<keyword evidence="3" id="KW-1185">Reference proteome</keyword>
<dbReference type="GO" id="GO:0019185">
    <property type="term" value="C:snRNA-activating protein complex"/>
    <property type="evidence" value="ECO:0007669"/>
    <property type="project" value="TreeGrafter"/>
</dbReference>
<dbReference type="PANTHER" id="PTHR15131">
    <property type="entry name" value="SMALL NUCLEAR RNA ACTIVATING COMPLEX, POLYPEPTIDE 1"/>
    <property type="match status" value="1"/>
</dbReference>
<dbReference type="InterPro" id="IPR019188">
    <property type="entry name" value="SNAPC1"/>
</dbReference>
<evidence type="ECO:0000313" key="3">
    <source>
        <dbReference type="Proteomes" id="UP000838756"/>
    </source>
</evidence>
<dbReference type="EMBL" id="CAKXAJ010024320">
    <property type="protein sequence ID" value="CAH2228594.1"/>
    <property type="molecule type" value="Genomic_DNA"/>
</dbReference>